<name>A0ACA9PZY1_9GLOM</name>
<feature type="non-terminal residue" evidence="1">
    <location>
        <position position="1"/>
    </location>
</feature>
<reference evidence="1" key="1">
    <citation type="submission" date="2021-06" db="EMBL/GenBank/DDBJ databases">
        <authorList>
            <person name="Kallberg Y."/>
            <person name="Tangrot J."/>
            <person name="Rosling A."/>
        </authorList>
    </citation>
    <scope>NUCLEOTIDE SEQUENCE</scope>
    <source>
        <strain evidence="1">IL203A</strain>
    </source>
</reference>
<comment type="caution">
    <text evidence="1">The sequence shown here is derived from an EMBL/GenBank/DDBJ whole genome shotgun (WGS) entry which is preliminary data.</text>
</comment>
<evidence type="ECO:0000313" key="1">
    <source>
        <dbReference type="EMBL" id="CAG8724814.1"/>
    </source>
</evidence>
<gene>
    <name evidence="1" type="ORF">DHETER_LOCUS13052</name>
</gene>
<dbReference type="EMBL" id="CAJVPU010034288">
    <property type="protein sequence ID" value="CAG8724814.1"/>
    <property type="molecule type" value="Genomic_DNA"/>
</dbReference>
<protein>
    <submittedName>
        <fullName evidence="1">7187_t:CDS:1</fullName>
    </submittedName>
</protein>
<sequence>ISICPRIWMKDLRLLYLGAEMVFINSGWYSGKDTLLEFIVNRMHKHKSKSLIISYIFDDNDTYAHYFYYFSGSKAGGVNIYVNIR</sequence>
<organism evidence="1 2">
    <name type="scientific">Dentiscutata heterogama</name>
    <dbReference type="NCBI Taxonomy" id="1316150"/>
    <lineage>
        <taxon>Eukaryota</taxon>
        <taxon>Fungi</taxon>
        <taxon>Fungi incertae sedis</taxon>
        <taxon>Mucoromycota</taxon>
        <taxon>Glomeromycotina</taxon>
        <taxon>Glomeromycetes</taxon>
        <taxon>Diversisporales</taxon>
        <taxon>Gigasporaceae</taxon>
        <taxon>Dentiscutata</taxon>
    </lineage>
</organism>
<proteinExistence type="predicted"/>
<dbReference type="Proteomes" id="UP000789702">
    <property type="component" value="Unassembled WGS sequence"/>
</dbReference>
<keyword evidence="2" id="KW-1185">Reference proteome</keyword>
<feature type="non-terminal residue" evidence="1">
    <location>
        <position position="85"/>
    </location>
</feature>
<accession>A0ACA9PZY1</accession>
<evidence type="ECO:0000313" key="2">
    <source>
        <dbReference type="Proteomes" id="UP000789702"/>
    </source>
</evidence>